<keyword evidence="2" id="KW-1185">Reference proteome</keyword>
<sequence>MLYSKLDTGNFFVIPGSPVDVWTAERYSKTHGKDQLRELSGFGKNDMVVLVVGSSIFYDDLSWDYAVAMHSIGPLLTKYARRNDATEAFKFVFLCGNSTDGYDDALQVVFPFLSIHMLCS</sequence>
<dbReference type="EMBL" id="JBGMDY010000008">
    <property type="protein sequence ID" value="KAL2324943.1"/>
    <property type="molecule type" value="Genomic_DNA"/>
</dbReference>
<organism evidence="1 2">
    <name type="scientific">Flemingia macrophylla</name>
    <dbReference type="NCBI Taxonomy" id="520843"/>
    <lineage>
        <taxon>Eukaryota</taxon>
        <taxon>Viridiplantae</taxon>
        <taxon>Streptophyta</taxon>
        <taxon>Embryophyta</taxon>
        <taxon>Tracheophyta</taxon>
        <taxon>Spermatophyta</taxon>
        <taxon>Magnoliopsida</taxon>
        <taxon>eudicotyledons</taxon>
        <taxon>Gunneridae</taxon>
        <taxon>Pentapetalae</taxon>
        <taxon>rosids</taxon>
        <taxon>fabids</taxon>
        <taxon>Fabales</taxon>
        <taxon>Fabaceae</taxon>
        <taxon>Papilionoideae</taxon>
        <taxon>50 kb inversion clade</taxon>
        <taxon>NPAAA clade</taxon>
        <taxon>indigoferoid/millettioid clade</taxon>
        <taxon>Phaseoleae</taxon>
        <taxon>Flemingia</taxon>
    </lineage>
</organism>
<proteinExistence type="predicted"/>
<evidence type="ECO:0000313" key="2">
    <source>
        <dbReference type="Proteomes" id="UP001603857"/>
    </source>
</evidence>
<dbReference type="AlphaFoldDB" id="A0ABD1LN43"/>
<accession>A0ABD1LN43</accession>
<evidence type="ECO:0000313" key="1">
    <source>
        <dbReference type="EMBL" id="KAL2324943.1"/>
    </source>
</evidence>
<dbReference type="PANTHER" id="PTHR46635">
    <property type="entry name" value="GLYCOSYL TRANSFERASE FAMILY 1 PROTEIN"/>
    <property type="match status" value="1"/>
</dbReference>
<reference evidence="1 2" key="1">
    <citation type="submission" date="2024-08" db="EMBL/GenBank/DDBJ databases">
        <title>Insights into the chromosomal genome structure of Flemingia macrophylla.</title>
        <authorList>
            <person name="Ding Y."/>
            <person name="Zhao Y."/>
            <person name="Bi W."/>
            <person name="Wu M."/>
            <person name="Zhao G."/>
            <person name="Gong Y."/>
            <person name="Li W."/>
            <person name="Zhang P."/>
        </authorList>
    </citation>
    <scope>NUCLEOTIDE SEQUENCE [LARGE SCALE GENOMIC DNA]</scope>
    <source>
        <strain evidence="1">DYQJB</strain>
        <tissue evidence="1">Leaf</tissue>
    </source>
</reference>
<gene>
    <name evidence="1" type="ORF">Fmac_024001</name>
</gene>
<dbReference type="PANTHER" id="PTHR46635:SF2">
    <property type="entry name" value="GLYCOSYL TRANSFERASE FAMILY 1 DOMAIN-CONTAINING PROTEIN"/>
    <property type="match status" value="1"/>
</dbReference>
<name>A0ABD1LN43_9FABA</name>
<dbReference type="Proteomes" id="UP001603857">
    <property type="component" value="Unassembled WGS sequence"/>
</dbReference>
<comment type="caution">
    <text evidence="1">The sequence shown here is derived from an EMBL/GenBank/DDBJ whole genome shotgun (WGS) entry which is preliminary data.</text>
</comment>
<protein>
    <submittedName>
        <fullName evidence="1">Uncharacterized protein</fullName>
    </submittedName>
</protein>